<sequence length="106" mass="11960">MTGYLKLVARSDRQLFTDNPTLSADWEERFLFVRVGDSLPFPDRWNAYPVRDSQPRVDAVLRSKAESLRMGGTRSLQDFITPSNMLSAGIGVIPPYPFGVPYLPLL</sequence>
<dbReference type="Proteomes" id="UP001152484">
    <property type="component" value="Unassembled WGS sequence"/>
</dbReference>
<accession>A0A9P0ZBT4</accession>
<keyword evidence="2" id="KW-1185">Reference proteome</keyword>
<protein>
    <submittedName>
        <fullName evidence="1">Uncharacterized protein</fullName>
    </submittedName>
</protein>
<reference evidence="1" key="1">
    <citation type="submission" date="2022-07" db="EMBL/GenBank/DDBJ databases">
        <authorList>
            <person name="Macas J."/>
            <person name="Novak P."/>
            <person name="Neumann P."/>
        </authorList>
    </citation>
    <scope>NUCLEOTIDE SEQUENCE</scope>
</reference>
<dbReference type="AlphaFoldDB" id="A0A9P0ZBT4"/>
<proteinExistence type="predicted"/>
<name>A0A9P0ZBT4_CUSEU</name>
<dbReference type="EMBL" id="CAMAPE010000031">
    <property type="protein sequence ID" value="CAH9093796.1"/>
    <property type="molecule type" value="Genomic_DNA"/>
</dbReference>
<gene>
    <name evidence="1" type="ORF">CEURO_LOCUS12448</name>
</gene>
<evidence type="ECO:0000313" key="1">
    <source>
        <dbReference type="EMBL" id="CAH9093796.1"/>
    </source>
</evidence>
<evidence type="ECO:0000313" key="2">
    <source>
        <dbReference type="Proteomes" id="UP001152484"/>
    </source>
</evidence>
<comment type="caution">
    <text evidence="1">The sequence shown here is derived from an EMBL/GenBank/DDBJ whole genome shotgun (WGS) entry which is preliminary data.</text>
</comment>
<organism evidence="1 2">
    <name type="scientific">Cuscuta europaea</name>
    <name type="common">European dodder</name>
    <dbReference type="NCBI Taxonomy" id="41803"/>
    <lineage>
        <taxon>Eukaryota</taxon>
        <taxon>Viridiplantae</taxon>
        <taxon>Streptophyta</taxon>
        <taxon>Embryophyta</taxon>
        <taxon>Tracheophyta</taxon>
        <taxon>Spermatophyta</taxon>
        <taxon>Magnoliopsida</taxon>
        <taxon>eudicotyledons</taxon>
        <taxon>Gunneridae</taxon>
        <taxon>Pentapetalae</taxon>
        <taxon>asterids</taxon>
        <taxon>lamiids</taxon>
        <taxon>Solanales</taxon>
        <taxon>Convolvulaceae</taxon>
        <taxon>Cuscuteae</taxon>
        <taxon>Cuscuta</taxon>
        <taxon>Cuscuta subgen. Cuscuta</taxon>
    </lineage>
</organism>